<dbReference type="InterPro" id="IPR011527">
    <property type="entry name" value="ABC1_TM_dom"/>
</dbReference>
<dbReference type="SUPFAM" id="SSF90123">
    <property type="entry name" value="ABC transporter transmembrane region"/>
    <property type="match status" value="2"/>
</dbReference>
<feature type="transmembrane region" description="Helical" evidence="7">
    <location>
        <begin position="950"/>
        <end position="970"/>
    </location>
</feature>
<dbReference type="EMBL" id="LUKN01001761">
    <property type="protein sequence ID" value="OAR00288.1"/>
    <property type="molecule type" value="Genomic_DNA"/>
</dbReference>
<dbReference type="GO" id="GO:0015421">
    <property type="term" value="F:ABC-type oligopeptide transporter activity"/>
    <property type="evidence" value="ECO:0007669"/>
    <property type="project" value="TreeGrafter"/>
</dbReference>
<evidence type="ECO:0000256" key="5">
    <source>
        <dbReference type="ARBA" id="ARBA00022989"/>
    </source>
</evidence>
<dbReference type="Pfam" id="PF00005">
    <property type="entry name" value="ABC_tran"/>
    <property type="match status" value="1"/>
</dbReference>
<reference evidence="10 11" key="1">
    <citation type="submission" date="2016-03" db="EMBL/GenBank/DDBJ databases">
        <title>Fine-scale spatial genetic structure of a fungal parasite of coffee scale insects.</title>
        <authorList>
            <person name="Jackson D."/>
            <person name="Zemenick K.A."/>
            <person name="Malloure B."/>
            <person name="Quandt C.A."/>
            <person name="James T.Y."/>
        </authorList>
    </citation>
    <scope>NUCLEOTIDE SEQUENCE [LARGE SCALE GENOMIC DNA]</scope>
    <source>
        <strain evidence="10 11">UM487</strain>
    </source>
</reference>
<feature type="transmembrane region" description="Helical" evidence="7">
    <location>
        <begin position="192"/>
        <end position="210"/>
    </location>
</feature>
<feature type="transmembrane region" description="Helical" evidence="7">
    <location>
        <begin position="277"/>
        <end position="296"/>
    </location>
</feature>
<keyword evidence="6 7" id="KW-0472">Membrane</keyword>
<dbReference type="Gene3D" id="3.40.50.300">
    <property type="entry name" value="P-loop containing nucleotide triphosphate hydrolases"/>
    <property type="match status" value="1"/>
</dbReference>
<feature type="domain" description="ABC transmembrane type-1" evidence="9">
    <location>
        <begin position="44"/>
        <end position="334"/>
    </location>
</feature>
<accession>A0A179IC80</accession>
<dbReference type="Gene3D" id="1.20.1560.10">
    <property type="entry name" value="ABC transporter type 1, transmembrane domain"/>
    <property type="match status" value="2"/>
</dbReference>
<dbReference type="InterPro" id="IPR003593">
    <property type="entry name" value="AAA+_ATPase"/>
</dbReference>
<feature type="transmembrane region" description="Helical" evidence="7">
    <location>
        <begin position="1066"/>
        <end position="1085"/>
    </location>
</feature>
<dbReference type="PANTHER" id="PTHR43394">
    <property type="entry name" value="ATP-DEPENDENT PERMEASE MDL1, MITOCHONDRIAL"/>
    <property type="match status" value="1"/>
</dbReference>
<dbReference type="PROSITE" id="PS50929">
    <property type="entry name" value="ABC_TM1F"/>
    <property type="match status" value="2"/>
</dbReference>
<dbReference type="CDD" id="cd18577">
    <property type="entry name" value="ABC_6TM_Pgp_ABCB1_D1_like"/>
    <property type="match status" value="1"/>
</dbReference>
<feature type="domain" description="ABC transporter" evidence="8">
    <location>
        <begin position="369"/>
        <end position="608"/>
    </location>
</feature>
<keyword evidence="5 7" id="KW-1133">Transmembrane helix</keyword>
<feature type="transmembrane region" description="Helical" evidence="7">
    <location>
        <begin position="308"/>
        <end position="326"/>
    </location>
</feature>
<evidence type="ECO:0000313" key="10">
    <source>
        <dbReference type="EMBL" id="OAR00288.1"/>
    </source>
</evidence>
<dbReference type="PANTHER" id="PTHR43394:SF15">
    <property type="entry name" value="ALPHA-FACTOR-TRANSPORTING ATPASE"/>
    <property type="match status" value="1"/>
</dbReference>
<dbReference type="GO" id="GO:0016887">
    <property type="term" value="F:ATP hydrolysis activity"/>
    <property type="evidence" value="ECO:0007669"/>
    <property type="project" value="InterPro"/>
</dbReference>
<evidence type="ECO:0000256" key="7">
    <source>
        <dbReference type="SAM" id="Phobius"/>
    </source>
</evidence>
<feature type="transmembrane region" description="Helical" evidence="7">
    <location>
        <begin position="847"/>
        <end position="869"/>
    </location>
</feature>
<dbReference type="InterPro" id="IPR003439">
    <property type="entry name" value="ABC_transporter-like_ATP-bd"/>
</dbReference>
<evidence type="ECO:0008006" key="12">
    <source>
        <dbReference type="Google" id="ProtNLM"/>
    </source>
</evidence>
<feature type="non-terminal residue" evidence="10">
    <location>
        <position position="1163"/>
    </location>
</feature>
<feature type="transmembrane region" description="Helical" evidence="7">
    <location>
        <begin position="924"/>
        <end position="944"/>
    </location>
</feature>
<dbReference type="GO" id="GO:0005524">
    <property type="term" value="F:ATP binding"/>
    <property type="evidence" value="ECO:0007669"/>
    <property type="project" value="UniProtKB-KW"/>
</dbReference>
<feature type="transmembrane region" description="Helical" evidence="7">
    <location>
        <begin position="167"/>
        <end position="186"/>
    </location>
</feature>
<sequence length="1163" mass="127070">MKERKNETESTDRHGGVTELLNERPKWRHLFAFTTKHHLFYLGGAGLSSAGAAALRTALAVILGRVFDLVAAVGSGQISGSAALSQVSRYCMILAALGGAQWIINSAFLALWAIFGELQANIIRQSLFSGLIKMERAWIDSLPHGTTGLVASIQRRLHEIQVATSQVFGYLTADIVTAIASLAVAFYTSWKLTLVLLATLPLSLVVLALTSRKIQPAITTQTSHLDSASKMLAASLGGIDLVKLYNGYTCETENYMRQIDRAAEHYRFQAGFNSVQIGYTGFWAVCMFVIAFWYGLVLVERGERPGNILTTFYAVLATLQGIESLLPNWLVFEKGMSAGQVLQALQVEVTDAAEDDTSTLRPGYFVGAIDLKEVNFSYPTAPSLKRLDKCTLSCPAGEFTFLIGRSGSGKSTIANLISRTYETADDSIFVDGIPIKKLQKQWTQQSIMLLEQTPVVFNDTLFRNIVFGQGGPSSVANHRVLQACEKFGLDSTVDTLAGGLHAIIGGKGCPLSGGQRQRIALARAYLRDPAVLILDEPTSALDQHSTEMVMNAIRDWRRGRTTVIISHDLSNMRPDDFVYVLDKGTVTKSGFKRNLEHADLGAFLTEALSEAIQHSAANFQMSVIPPIAEDIAQNFSGHGHRLSQAHARTWLMSRTPSSRYSHASILSPRLSILSNTTRVTGLNVMLRPPLALCSGALSPSLSAMDEPQDAARLSSIVNRQFQSTPWKASLNPNTRDMQSLSPLKNALDLKTMSTVSEASKFLNKKTRRVVELGVSTERQKRSRCVSFWSIIRSVSPALDGPNISCLAVGVLTTMIGALTTPAFSFCLAKLLAAMWSTGDKNAEGKQWAFYLIIIAMVDGLCAGFGRYLLESSAQAWVDSVRRSALENILHQPKSWLVDDKNSHTRILEAFNVHAEEMRNIVGRFVPIIVSIATMTSVSIVWALIVCWDLTLVALAPLPLIVIALKTYTFLGKEWEAKCSNAVEQTGQILGEVLTFSRTITNCGLDNHFAGKFAQAVTQCLRLGFKRAIYICPLFGLYQAFSYALTSLMFYYGTLLLTHSNPVSVDSVLQVMNLLLFSIGTATELLSAMPQITMTTASAARVLAYTQLSDGELSPEIKSQGGRASLLPIRMRNLTFAYPSHDGRSTLGSATLDNVTLDNVTLDN</sequence>
<dbReference type="PROSITE" id="PS50893">
    <property type="entry name" value="ABC_TRANSPORTER_2"/>
    <property type="match status" value="1"/>
</dbReference>
<evidence type="ECO:0000256" key="6">
    <source>
        <dbReference type="ARBA" id="ARBA00023136"/>
    </source>
</evidence>
<comment type="subcellular location">
    <subcellularLocation>
        <location evidence="1">Membrane</location>
        <topology evidence="1">Multi-pass membrane protein</topology>
    </subcellularLocation>
</comment>
<keyword evidence="3" id="KW-0547">Nucleotide-binding</keyword>
<evidence type="ECO:0000259" key="8">
    <source>
        <dbReference type="PROSITE" id="PS50893"/>
    </source>
</evidence>
<dbReference type="InterPro" id="IPR036640">
    <property type="entry name" value="ABC1_TM_sf"/>
</dbReference>
<dbReference type="OMA" id="TFWACLT"/>
<evidence type="ECO:0000256" key="1">
    <source>
        <dbReference type="ARBA" id="ARBA00004141"/>
    </source>
</evidence>
<name>A0A179IC80_CORDF</name>
<organism evidence="10 11">
    <name type="scientific">Cordyceps confragosa</name>
    <name type="common">Lecanicillium lecanii</name>
    <dbReference type="NCBI Taxonomy" id="2714763"/>
    <lineage>
        <taxon>Eukaryota</taxon>
        <taxon>Fungi</taxon>
        <taxon>Dikarya</taxon>
        <taxon>Ascomycota</taxon>
        <taxon>Pezizomycotina</taxon>
        <taxon>Sordariomycetes</taxon>
        <taxon>Hypocreomycetidae</taxon>
        <taxon>Hypocreales</taxon>
        <taxon>Cordycipitaceae</taxon>
        <taxon>Akanthomyces</taxon>
    </lineage>
</organism>
<evidence type="ECO:0000256" key="2">
    <source>
        <dbReference type="ARBA" id="ARBA00022692"/>
    </source>
</evidence>
<dbReference type="GO" id="GO:0005743">
    <property type="term" value="C:mitochondrial inner membrane"/>
    <property type="evidence" value="ECO:0007669"/>
    <property type="project" value="TreeGrafter"/>
</dbReference>
<evidence type="ECO:0000256" key="4">
    <source>
        <dbReference type="ARBA" id="ARBA00022840"/>
    </source>
</evidence>
<dbReference type="InterPro" id="IPR039421">
    <property type="entry name" value="Type_1_exporter"/>
</dbReference>
<feature type="transmembrane region" description="Helical" evidence="7">
    <location>
        <begin position="1027"/>
        <end position="1051"/>
    </location>
</feature>
<feature type="domain" description="ABC transmembrane type-1" evidence="9">
    <location>
        <begin position="807"/>
        <end position="1093"/>
    </location>
</feature>
<dbReference type="InterPro" id="IPR017871">
    <property type="entry name" value="ABC_transporter-like_CS"/>
</dbReference>
<keyword evidence="2 7" id="KW-0812">Transmembrane</keyword>
<feature type="transmembrane region" description="Helical" evidence="7">
    <location>
        <begin position="39"/>
        <end position="67"/>
    </location>
</feature>
<dbReference type="SMART" id="SM00382">
    <property type="entry name" value="AAA"/>
    <property type="match status" value="1"/>
</dbReference>
<evidence type="ECO:0000259" key="9">
    <source>
        <dbReference type="PROSITE" id="PS50929"/>
    </source>
</evidence>
<dbReference type="PROSITE" id="PS00211">
    <property type="entry name" value="ABC_TRANSPORTER_1"/>
    <property type="match status" value="1"/>
</dbReference>
<keyword evidence="4" id="KW-0067">ATP-binding</keyword>
<dbReference type="CDD" id="cd18578">
    <property type="entry name" value="ABC_6TM_Pgp_ABCB1_D2_like"/>
    <property type="match status" value="1"/>
</dbReference>
<dbReference type="AlphaFoldDB" id="A0A179IC80"/>
<comment type="caution">
    <text evidence="10">The sequence shown here is derived from an EMBL/GenBank/DDBJ whole genome shotgun (WGS) entry which is preliminary data.</text>
</comment>
<proteinExistence type="predicted"/>
<gene>
    <name evidence="10" type="ORF">LLEC1_07456</name>
</gene>
<feature type="transmembrane region" description="Helical" evidence="7">
    <location>
        <begin position="805"/>
        <end position="835"/>
    </location>
</feature>
<evidence type="ECO:0000313" key="11">
    <source>
        <dbReference type="Proteomes" id="UP000243081"/>
    </source>
</evidence>
<keyword evidence="11" id="KW-1185">Reference proteome</keyword>
<dbReference type="InterPro" id="IPR027417">
    <property type="entry name" value="P-loop_NTPase"/>
</dbReference>
<dbReference type="Proteomes" id="UP000243081">
    <property type="component" value="Unassembled WGS sequence"/>
</dbReference>
<protein>
    <recommendedName>
        <fullName evidence="12">ABC transporter domain-containing protein</fullName>
    </recommendedName>
</protein>
<dbReference type="Pfam" id="PF00664">
    <property type="entry name" value="ABC_membrane"/>
    <property type="match status" value="2"/>
</dbReference>
<dbReference type="GO" id="GO:0090374">
    <property type="term" value="P:oligopeptide export from mitochondrion"/>
    <property type="evidence" value="ECO:0007669"/>
    <property type="project" value="TreeGrafter"/>
</dbReference>
<feature type="transmembrane region" description="Helical" evidence="7">
    <location>
        <begin position="87"/>
        <end position="115"/>
    </location>
</feature>
<dbReference type="OrthoDB" id="6500128at2759"/>
<dbReference type="SUPFAM" id="SSF52540">
    <property type="entry name" value="P-loop containing nucleoside triphosphate hydrolases"/>
    <property type="match status" value="1"/>
</dbReference>
<evidence type="ECO:0000256" key="3">
    <source>
        <dbReference type="ARBA" id="ARBA00022741"/>
    </source>
</evidence>